<dbReference type="OrthoDB" id="3830579at2759"/>
<dbReference type="InterPro" id="IPR007138">
    <property type="entry name" value="ABM_dom"/>
</dbReference>
<comment type="caution">
    <text evidence="2">The sequence shown here is derived from an EMBL/GenBank/DDBJ whole genome shotgun (WGS) entry which is preliminary data.</text>
</comment>
<proteinExistence type="predicted"/>
<feature type="domain" description="ABM" evidence="1">
    <location>
        <begin position="30"/>
        <end position="86"/>
    </location>
</feature>
<dbReference type="SUPFAM" id="SSF54909">
    <property type="entry name" value="Dimeric alpha+beta barrel"/>
    <property type="match status" value="1"/>
</dbReference>
<dbReference type="Gene3D" id="3.30.70.100">
    <property type="match status" value="2"/>
</dbReference>
<dbReference type="Proteomes" id="UP000775872">
    <property type="component" value="Unassembled WGS sequence"/>
</dbReference>
<dbReference type="EMBL" id="CABFOC020000063">
    <property type="protein sequence ID" value="CAH0056818.1"/>
    <property type="molecule type" value="Genomic_DNA"/>
</dbReference>
<reference evidence="2" key="1">
    <citation type="submission" date="2021-10" db="EMBL/GenBank/DDBJ databases">
        <authorList>
            <person name="Piombo E."/>
        </authorList>
    </citation>
    <scope>NUCLEOTIDE SEQUENCE</scope>
</reference>
<name>A0A9N9ZK85_9HYPO</name>
<evidence type="ECO:0000313" key="2">
    <source>
        <dbReference type="EMBL" id="CAH0056818.1"/>
    </source>
</evidence>
<evidence type="ECO:0000313" key="3">
    <source>
        <dbReference type="Proteomes" id="UP000775872"/>
    </source>
</evidence>
<keyword evidence="3" id="KW-1185">Reference proteome</keyword>
<evidence type="ECO:0000259" key="1">
    <source>
        <dbReference type="Pfam" id="PF03992"/>
    </source>
</evidence>
<accession>A0A9N9ZK85</accession>
<sequence length="256" mass="28384">MAASVKNVTEFSRIRLQDGINALDESSDAGKALTSVLDETLKQPGVQRIYTSHEIEDPANLWLFVDWETSEHRNNYRKSEEYASHVKLIGAYRNPNSTTKDFSKLVGIYPFSPEDVLDNKGSRVTEVLIAHFPPDYDADSRSAAMKRVGEFVADGLKASPDWRGISCGWSVENDVPVRGDESQSGVAFVSFIAWPSVEAHLKFRETEAFKSTIHHLREIPGLVKLSAFHVSCKSKAAEGQPKPCANEYHQHGGGCC</sequence>
<protein>
    <recommendedName>
        <fullName evidence="1">ABM domain-containing protein</fullName>
    </recommendedName>
</protein>
<organism evidence="2 3">
    <name type="scientific">Clonostachys solani</name>
    <dbReference type="NCBI Taxonomy" id="160281"/>
    <lineage>
        <taxon>Eukaryota</taxon>
        <taxon>Fungi</taxon>
        <taxon>Dikarya</taxon>
        <taxon>Ascomycota</taxon>
        <taxon>Pezizomycotina</taxon>
        <taxon>Sordariomycetes</taxon>
        <taxon>Hypocreomycetidae</taxon>
        <taxon>Hypocreales</taxon>
        <taxon>Bionectriaceae</taxon>
        <taxon>Clonostachys</taxon>
    </lineage>
</organism>
<dbReference type="Pfam" id="PF03992">
    <property type="entry name" value="ABM"/>
    <property type="match status" value="1"/>
</dbReference>
<gene>
    <name evidence="2" type="ORF">CSOL1703_00006766</name>
</gene>
<dbReference type="InterPro" id="IPR011008">
    <property type="entry name" value="Dimeric_a/b-barrel"/>
</dbReference>
<dbReference type="AlphaFoldDB" id="A0A9N9ZK85"/>